<accession>A0A1M4EB06</accession>
<name>A0A1M4EB06_9ACTN</name>
<proteinExistence type="predicted"/>
<evidence type="ECO:0000313" key="1">
    <source>
        <dbReference type="EMBL" id="SBO95783.1"/>
    </source>
</evidence>
<dbReference type="RefSeq" id="WP_225275130.1">
    <property type="nucleotide sequence ID" value="NZ_CP084058.1"/>
</dbReference>
<sequence>MMEPDIIGQALVRAFADRGYAATLPDPATISVRLADGSSANADIGSWREHAISFGGAGLAEAAAGYAEQAVRAFERAATELPEPDLRVRLYPEEALGDMAGALVARRLAPGLMETVVIDYPDSIVPLDRSRLGGRQEQAVFGAALLHSIDKEPHYAESATVHGVPVTHVGGAHRYVGAHVHVLRRHVGQAPRGALVSFPLPEYLLVHEIGDVHLFAAMEAMQELSQRLFDSGDKPVSPRLYWWRPGAYEEQPESQALYGADVPDLRPVGIRVDHQDKSVAFLTADTDELVELWMRDHE</sequence>
<protein>
    <submittedName>
        <fullName evidence="1">Uncharacterized protein</fullName>
    </submittedName>
</protein>
<dbReference type="AlphaFoldDB" id="A0A1M4EB06"/>
<dbReference type="EMBL" id="LT559118">
    <property type="protein sequence ID" value="SBO95783.1"/>
    <property type="molecule type" value="Genomic_DNA"/>
</dbReference>
<organism evidence="1">
    <name type="scientific">Nonomuraea gerenzanensis</name>
    <dbReference type="NCBI Taxonomy" id="93944"/>
    <lineage>
        <taxon>Bacteria</taxon>
        <taxon>Bacillati</taxon>
        <taxon>Actinomycetota</taxon>
        <taxon>Actinomycetes</taxon>
        <taxon>Streptosporangiales</taxon>
        <taxon>Streptosporangiaceae</taxon>
        <taxon>Nonomuraea</taxon>
    </lineage>
</organism>
<gene>
    <name evidence="1" type="ORF">BN4615_P5299</name>
</gene>
<reference evidence="1" key="1">
    <citation type="submission" date="2016-04" db="EMBL/GenBank/DDBJ databases">
        <authorList>
            <person name="Evans L.H."/>
            <person name="Alamgir A."/>
            <person name="Owens N."/>
            <person name="Weber N.D."/>
            <person name="Virtaneva K."/>
            <person name="Barbian K."/>
            <person name="Babar A."/>
            <person name="Rosenke K."/>
        </authorList>
    </citation>
    <scope>NUCLEOTIDE SEQUENCE</scope>
    <source>
        <strain evidence="1">Nono1</strain>
    </source>
</reference>